<accession>A0A7R9TED3</accession>
<dbReference type="Pfam" id="PF02536">
    <property type="entry name" value="mTERF"/>
    <property type="match status" value="1"/>
</dbReference>
<feature type="compositionally biased region" description="Gly residues" evidence="4">
    <location>
        <begin position="98"/>
        <end position="115"/>
    </location>
</feature>
<dbReference type="GO" id="GO:0006353">
    <property type="term" value="P:DNA-templated transcription termination"/>
    <property type="evidence" value="ECO:0007669"/>
    <property type="project" value="UniProtKB-KW"/>
</dbReference>
<dbReference type="EMBL" id="HBDZ01003818">
    <property type="protein sequence ID" value="CAD8233230.1"/>
    <property type="molecule type" value="Transcribed_RNA"/>
</dbReference>
<proteinExistence type="inferred from homology"/>
<feature type="compositionally biased region" description="Low complexity" evidence="4">
    <location>
        <begin position="1"/>
        <end position="13"/>
    </location>
</feature>
<feature type="compositionally biased region" description="Basic and acidic residues" evidence="4">
    <location>
        <begin position="228"/>
        <end position="243"/>
    </location>
</feature>
<dbReference type="PANTHER" id="PTHR13068:SF151">
    <property type="entry name" value="TRANSCRIPTION TERMINATION FACTOR MTERF9, CHLOROPLASTIC"/>
    <property type="match status" value="1"/>
</dbReference>
<protein>
    <submittedName>
        <fullName evidence="5">Uncharacterized protein</fullName>
    </submittedName>
</protein>
<keyword evidence="2" id="KW-0806">Transcription termination</keyword>
<keyword evidence="2" id="KW-0805">Transcription regulation</keyword>
<dbReference type="GO" id="GO:0003676">
    <property type="term" value="F:nucleic acid binding"/>
    <property type="evidence" value="ECO:0007669"/>
    <property type="project" value="InterPro"/>
</dbReference>
<name>A0A7R9TED3_9VIRI</name>
<comment type="similarity">
    <text evidence="1">Belongs to the mTERF family.</text>
</comment>
<feature type="region of interest" description="Disordered" evidence="4">
    <location>
        <begin position="1"/>
        <end position="138"/>
    </location>
</feature>
<dbReference type="Gene3D" id="1.25.70.10">
    <property type="entry name" value="Transcription termination factor 3, mitochondrial"/>
    <property type="match status" value="2"/>
</dbReference>
<feature type="region of interest" description="Disordered" evidence="4">
    <location>
        <begin position="153"/>
        <end position="339"/>
    </location>
</feature>
<evidence type="ECO:0000256" key="4">
    <source>
        <dbReference type="SAM" id="MobiDB-lite"/>
    </source>
</evidence>
<gene>
    <name evidence="5" type="ORF">PCOL08062_LOCUS2925</name>
</gene>
<dbReference type="SMART" id="SM00733">
    <property type="entry name" value="Mterf"/>
    <property type="match status" value="6"/>
</dbReference>
<dbReference type="PANTHER" id="PTHR13068">
    <property type="entry name" value="CGI-12 PROTEIN-RELATED"/>
    <property type="match status" value="1"/>
</dbReference>
<evidence type="ECO:0000256" key="2">
    <source>
        <dbReference type="ARBA" id="ARBA00022472"/>
    </source>
</evidence>
<feature type="compositionally biased region" description="Basic and acidic residues" evidence="4">
    <location>
        <begin position="308"/>
        <end position="338"/>
    </location>
</feature>
<keyword evidence="3" id="KW-0809">Transit peptide</keyword>
<evidence type="ECO:0000256" key="3">
    <source>
        <dbReference type="ARBA" id="ARBA00022946"/>
    </source>
</evidence>
<feature type="compositionally biased region" description="Acidic residues" evidence="4">
    <location>
        <begin position="160"/>
        <end position="194"/>
    </location>
</feature>
<reference evidence="5" key="1">
    <citation type="submission" date="2021-01" db="EMBL/GenBank/DDBJ databases">
        <authorList>
            <person name="Corre E."/>
            <person name="Pelletier E."/>
            <person name="Niang G."/>
            <person name="Scheremetjew M."/>
            <person name="Finn R."/>
            <person name="Kale V."/>
            <person name="Holt S."/>
            <person name="Cochrane G."/>
            <person name="Meng A."/>
            <person name="Brown T."/>
            <person name="Cohen L."/>
        </authorList>
    </citation>
    <scope>NUCLEOTIDE SEQUENCE</scope>
    <source>
        <strain evidence="5">CCMP1413</strain>
    </source>
</reference>
<organism evidence="5">
    <name type="scientific">Prasinoderma coloniale</name>
    <dbReference type="NCBI Taxonomy" id="156133"/>
    <lineage>
        <taxon>Eukaryota</taxon>
        <taxon>Viridiplantae</taxon>
        <taxon>Prasinodermophyta</taxon>
        <taxon>Prasinodermophyceae</taxon>
        <taxon>Prasinodermales</taxon>
        <taxon>Prasinodermaceae</taxon>
        <taxon>Prasinoderma</taxon>
    </lineage>
</organism>
<evidence type="ECO:0000313" key="5">
    <source>
        <dbReference type="EMBL" id="CAD8233230.1"/>
    </source>
</evidence>
<dbReference type="AlphaFoldDB" id="A0A7R9TED3"/>
<evidence type="ECO:0000256" key="1">
    <source>
        <dbReference type="ARBA" id="ARBA00007692"/>
    </source>
</evidence>
<dbReference type="InterPro" id="IPR003690">
    <property type="entry name" value="MTERF"/>
</dbReference>
<sequence>MGCAAAASAVVGRARGGGRRWSGHAVPRAEQRPLHLLGRWRPPPAPSGRVRRLRLTAAGAADESQDGGWDSLLSALDGIESAEAERKSAEPQPSNTGADGGPTKGDQGRMGAGRGRGAKQPSRRAAAAAAWGEWEDDEELDGDAAALAFMSRRSSLAPVADEDEDDWGNEDYDDDDHILVVDEDEEVSDEDDLSDLALGLQSRWEQRAVDESSTAKTAPPLRFEPSAEDAHEAERAAMQRGLEEERDAILAAWGGDAATGGGAAPRAESSGGSSKRMARGEDGADSASVPTLAPPKEVPGQVTPPRQSRGEPDPWRHREEERRWESSEARRQRQEGRRAVAWQSQQGRWRLKKDWALMEMGIIPSLSEDAFDDIVQAAPVLEGYVEFRPMIAYLTSLGLSPRDLGCLAEARDEVFVKGRPEKIEARQRFLQDVAGLSREDFARVLCKFPATVTYKRGRLLKKLEFLKEGAGVAEEDLAKVLTQAPSVMGQSLEGLKQKTRFLCEVIGVDSSYTGRVIARDPAVLTRNIEAEGVFERLLFYEDLGLDRGDVGYMVERHPQVLRYSVSSMEPKTAFLREIGMDNDMVIRTVTGLPQVLGLDVNRNLRPKYEYLEGDIGGSAATAASFPTYFSLSLNGRIIPRHSFMSALGRCQHPFPMTALSVTDAVFATRYAQTSLDEYRQYKTEMLA</sequence>
<keyword evidence="2" id="KW-0804">Transcription</keyword>
<dbReference type="InterPro" id="IPR038538">
    <property type="entry name" value="MTERF_sf"/>
</dbReference>